<evidence type="ECO:0000313" key="3">
    <source>
        <dbReference type="EMBL" id="CAI9149509.1"/>
    </source>
</evidence>
<dbReference type="Proteomes" id="UP001176941">
    <property type="component" value="Unassembled WGS sequence"/>
</dbReference>
<feature type="compositionally biased region" description="Gly residues" evidence="1">
    <location>
        <begin position="73"/>
        <end position="84"/>
    </location>
</feature>
<sequence length="84" mass="8512">MAARFIIIELPGATLGALQTCGASSLQLCECTGAAQGAFRLRPLRSSSAKIQAAPPSTGKDEDTGRFAIKRGPSGGSGGHRGPE</sequence>
<keyword evidence="4" id="KW-1185">Reference proteome</keyword>
<feature type="signal peptide" evidence="2">
    <location>
        <begin position="1"/>
        <end position="16"/>
    </location>
</feature>
<keyword evidence="2" id="KW-0732">Signal</keyword>
<organism evidence="3 4">
    <name type="scientific">Rangifer tarandus platyrhynchus</name>
    <name type="common">Svalbard reindeer</name>
    <dbReference type="NCBI Taxonomy" id="3082113"/>
    <lineage>
        <taxon>Eukaryota</taxon>
        <taxon>Metazoa</taxon>
        <taxon>Chordata</taxon>
        <taxon>Craniata</taxon>
        <taxon>Vertebrata</taxon>
        <taxon>Euteleostomi</taxon>
        <taxon>Mammalia</taxon>
        <taxon>Eutheria</taxon>
        <taxon>Laurasiatheria</taxon>
        <taxon>Artiodactyla</taxon>
        <taxon>Ruminantia</taxon>
        <taxon>Pecora</taxon>
        <taxon>Cervidae</taxon>
        <taxon>Odocoileinae</taxon>
        <taxon>Rangifer</taxon>
    </lineage>
</organism>
<feature type="region of interest" description="Disordered" evidence="1">
    <location>
        <begin position="46"/>
        <end position="84"/>
    </location>
</feature>
<evidence type="ECO:0000256" key="1">
    <source>
        <dbReference type="SAM" id="MobiDB-lite"/>
    </source>
</evidence>
<feature type="chain" id="PRO_5046491267" evidence="2">
    <location>
        <begin position="17"/>
        <end position="84"/>
    </location>
</feature>
<evidence type="ECO:0000313" key="4">
    <source>
        <dbReference type="Proteomes" id="UP001176941"/>
    </source>
</evidence>
<name>A0ABN8XJE0_RANTA</name>
<accession>A0ABN8XJE0</accession>
<comment type="caution">
    <text evidence="3">The sequence shown here is derived from an EMBL/GenBank/DDBJ whole genome shotgun (WGS) entry which is preliminary data.</text>
</comment>
<proteinExistence type="predicted"/>
<dbReference type="EMBL" id="CATKSN020000347">
    <property type="protein sequence ID" value="CAI9149509.1"/>
    <property type="molecule type" value="Genomic_DNA"/>
</dbReference>
<reference evidence="3" key="1">
    <citation type="submission" date="2023-04" db="EMBL/GenBank/DDBJ databases">
        <authorList>
            <consortium name="ELIXIR-Norway"/>
        </authorList>
    </citation>
    <scope>NUCLEOTIDE SEQUENCE [LARGE SCALE GENOMIC DNA]</scope>
</reference>
<evidence type="ECO:0000256" key="2">
    <source>
        <dbReference type="SAM" id="SignalP"/>
    </source>
</evidence>
<protein>
    <submittedName>
        <fullName evidence="3">Uncharacterized protein</fullName>
    </submittedName>
</protein>
<gene>
    <name evidence="3" type="ORF">MRATA1EN1_LOCUS31127</name>
</gene>